<evidence type="ECO:0000313" key="2">
    <source>
        <dbReference type="Proteomes" id="UP000230069"/>
    </source>
</evidence>
<dbReference type="Proteomes" id="UP000230069">
    <property type="component" value="Unassembled WGS sequence"/>
</dbReference>
<protein>
    <submittedName>
        <fullName evidence="1">Uncharacterized protein</fullName>
    </submittedName>
</protein>
<dbReference type="AlphaFoldDB" id="A0A2G5FBW8"/>
<dbReference type="InParanoid" id="A0A2G5FBW8"/>
<sequence length="93" mass="10608">MKGNYNIKITTAKADDLVPLHDFCLKTNSKEFCFIHSKGLNRLATKRRALLQPGFLALELYCDPGHIDSSLFLHLPPFAVLYYLLQLCLFSFS</sequence>
<accession>A0A2G5FBW8</accession>
<name>A0A2G5FBW8_AQUCA</name>
<reference evidence="1 2" key="1">
    <citation type="submission" date="2017-09" db="EMBL/GenBank/DDBJ databases">
        <title>WGS assembly of Aquilegia coerulea Goldsmith.</title>
        <authorList>
            <person name="Hodges S."/>
            <person name="Kramer E."/>
            <person name="Nordborg M."/>
            <person name="Tomkins J."/>
            <person name="Borevitz J."/>
            <person name="Derieg N."/>
            <person name="Yan J."/>
            <person name="Mihaltcheva S."/>
            <person name="Hayes R.D."/>
            <person name="Rokhsar D."/>
        </authorList>
    </citation>
    <scope>NUCLEOTIDE SEQUENCE [LARGE SCALE GENOMIC DNA]</scope>
    <source>
        <strain evidence="2">cv. Goldsmith</strain>
    </source>
</reference>
<keyword evidence="2" id="KW-1185">Reference proteome</keyword>
<gene>
    <name evidence="1" type="ORF">AQUCO_00100701v1</name>
</gene>
<dbReference type="EMBL" id="KZ305018">
    <property type="protein sequence ID" value="PIA65396.1"/>
    <property type="molecule type" value="Genomic_DNA"/>
</dbReference>
<organism evidence="1 2">
    <name type="scientific">Aquilegia coerulea</name>
    <name type="common">Rocky mountain columbine</name>
    <dbReference type="NCBI Taxonomy" id="218851"/>
    <lineage>
        <taxon>Eukaryota</taxon>
        <taxon>Viridiplantae</taxon>
        <taxon>Streptophyta</taxon>
        <taxon>Embryophyta</taxon>
        <taxon>Tracheophyta</taxon>
        <taxon>Spermatophyta</taxon>
        <taxon>Magnoliopsida</taxon>
        <taxon>Ranunculales</taxon>
        <taxon>Ranunculaceae</taxon>
        <taxon>Thalictroideae</taxon>
        <taxon>Aquilegia</taxon>
    </lineage>
</organism>
<proteinExistence type="predicted"/>
<evidence type="ECO:0000313" key="1">
    <source>
        <dbReference type="EMBL" id="PIA65396.1"/>
    </source>
</evidence>